<dbReference type="PANTHER" id="PTHR35825:SF2">
    <property type="entry name" value="CASEIN KINASE II SUBUNIT ALPHA'-INTERACTING PROTEIN"/>
    <property type="match status" value="1"/>
</dbReference>
<sequence length="245" mass="26625">MRGRPNPHPGPRLSTVYTVCLACASCIKSHCNHRIGRKDPRCARLFVIPTPETTTEGKVVVKLLLILSLPEISSSLLFPMKDNQLDDALDNDLEGMEKMPQVIRTSQSGICQEKLSTKKKVSERSQATEWLLYVKSTNALHLPSQFASSSSSSSSSCSALPIPPPPTEKACHQSPPPDRVFTKDGKYAGPFACRAQSSSGVKSVKDVCAAAAFAEPVAWIVHQEESIEPAVNTMCLYAFLKVLPS</sequence>
<evidence type="ECO:0000256" key="1">
    <source>
        <dbReference type="SAM" id="MobiDB-lite"/>
    </source>
</evidence>
<dbReference type="GeneID" id="105991424"/>
<dbReference type="AlphaFoldDB" id="A0A1S3FT37"/>
<gene>
    <name evidence="3" type="primary">LOC105991424</name>
</gene>
<protein>
    <submittedName>
        <fullName evidence="3">Uncharacterized protein LOC105991424</fullName>
    </submittedName>
</protein>
<reference evidence="3" key="1">
    <citation type="submission" date="2025-08" db="UniProtKB">
        <authorList>
            <consortium name="RefSeq"/>
        </authorList>
    </citation>
    <scope>IDENTIFICATION</scope>
    <source>
        <tissue evidence="3">Kidney</tissue>
    </source>
</reference>
<name>A0A1S3FT37_DIPOR</name>
<dbReference type="PANTHER" id="PTHR35825">
    <property type="entry name" value="CASEIN KINASE II SUBUNIT ALPHA PRIME-INTERACTING PROTEIN"/>
    <property type="match status" value="1"/>
</dbReference>
<evidence type="ECO:0000313" key="3">
    <source>
        <dbReference type="RefSeq" id="XP_012879530.1"/>
    </source>
</evidence>
<proteinExistence type="predicted"/>
<organism evidence="2 3">
    <name type="scientific">Dipodomys ordii</name>
    <name type="common">Ord's kangaroo rat</name>
    <dbReference type="NCBI Taxonomy" id="10020"/>
    <lineage>
        <taxon>Eukaryota</taxon>
        <taxon>Metazoa</taxon>
        <taxon>Chordata</taxon>
        <taxon>Craniata</taxon>
        <taxon>Vertebrata</taxon>
        <taxon>Euteleostomi</taxon>
        <taxon>Mammalia</taxon>
        <taxon>Eutheria</taxon>
        <taxon>Euarchontoglires</taxon>
        <taxon>Glires</taxon>
        <taxon>Rodentia</taxon>
        <taxon>Castorimorpha</taxon>
        <taxon>Heteromyidae</taxon>
        <taxon>Dipodomyinae</taxon>
        <taxon>Dipodomys</taxon>
    </lineage>
</organism>
<keyword evidence="2" id="KW-1185">Reference proteome</keyword>
<accession>A0A1S3FT37</accession>
<dbReference type="InterPro" id="IPR038954">
    <property type="entry name" value="CSNKA2IP"/>
</dbReference>
<dbReference type="OrthoDB" id="9526609at2759"/>
<dbReference type="RefSeq" id="XP_012879530.1">
    <property type="nucleotide sequence ID" value="XM_013024076.1"/>
</dbReference>
<feature type="compositionally biased region" description="Low complexity" evidence="1">
    <location>
        <begin position="148"/>
        <end position="158"/>
    </location>
</feature>
<feature type="region of interest" description="Disordered" evidence="1">
    <location>
        <begin position="148"/>
        <end position="176"/>
    </location>
</feature>
<dbReference type="KEGG" id="dord:105991424"/>
<dbReference type="Proteomes" id="UP000081671">
    <property type="component" value="Unplaced"/>
</dbReference>
<evidence type="ECO:0000313" key="2">
    <source>
        <dbReference type="Proteomes" id="UP000081671"/>
    </source>
</evidence>
<dbReference type="InParanoid" id="A0A1S3FT37"/>